<dbReference type="Gene3D" id="3.40.250.10">
    <property type="entry name" value="Rhodanese-like domain"/>
    <property type="match status" value="1"/>
</dbReference>
<protein>
    <recommendedName>
        <fullName evidence="1">Rhodanese domain-containing protein</fullName>
    </recommendedName>
</protein>
<dbReference type="CDD" id="cd00158">
    <property type="entry name" value="RHOD"/>
    <property type="match status" value="1"/>
</dbReference>
<dbReference type="AlphaFoldDB" id="A0A383DHA6"/>
<dbReference type="InterPro" id="IPR050229">
    <property type="entry name" value="GlpE_sulfurtransferase"/>
</dbReference>
<accession>A0A383DHA6</accession>
<dbReference type="SMART" id="SM00450">
    <property type="entry name" value="RHOD"/>
    <property type="match status" value="1"/>
</dbReference>
<feature type="domain" description="Rhodanese" evidence="1">
    <location>
        <begin position="50"/>
        <end position="139"/>
    </location>
</feature>
<dbReference type="InterPro" id="IPR036873">
    <property type="entry name" value="Rhodanese-like_dom_sf"/>
</dbReference>
<reference evidence="2" key="1">
    <citation type="submission" date="2018-05" db="EMBL/GenBank/DDBJ databases">
        <authorList>
            <person name="Lanie J.A."/>
            <person name="Ng W.-L."/>
            <person name="Kazmierczak K.M."/>
            <person name="Andrzejewski T.M."/>
            <person name="Davidsen T.M."/>
            <person name="Wayne K.J."/>
            <person name="Tettelin H."/>
            <person name="Glass J.I."/>
            <person name="Rusch D."/>
            <person name="Podicherti R."/>
            <person name="Tsui H.-C.T."/>
            <person name="Winkler M.E."/>
        </authorList>
    </citation>
    <scope>NUCLEOTIDE SEQUENCE</scope>
</reference>
<dbReference type="PANTHER" id="PTHR43031:SF16">
    <property type="entry name" value="OXIDOREDUCTASE"/>
    <property type="match status" value="1"/>
</dbReference>
<dbReference type="InterPro" id="IPR001763">
    <property type="entry name" value="Rhodanese-like_dom"/>
</dbReference>
<sequence length="140" mass="15866">VSNLCPQRPIVPKVPAEKQRKIFVGDSAMNELPPKQVHYVSPKRIKQWLDNAEVVIIDVREHSEWRLAHIPGATLIPLSTFDPRTVPEPRDKHLVFHCRSGRRCGLASKKMLDAGYKGVIKRMEGGFLAWEAAGYDKETN</sequence>
<evidence type="ECO:0000313" key="2">
    <source>
        <dbReference type="EMBL" id="SVE43693.1"/>
    </source>
</evidence>
<dbReference type="PANTHER" id="PTHR43031">
    <property type="entry name" value="FAD-DEPENDENT OXIDOREDUCTASE"/>
    <property type="match status" value="1"/>
</dbReference>
<evidence type="ECO:0000259" key="1">
    <source>
        <dbReference type="PROSITE" id="PS50206"/>
    </source>
</evidence>
<name>A0A383DHA6_9ZZZZ</name>
<gene>
    <name evidence="2" type="ORF">METZ01_LOCUS496547</name>
</gene>
<dbReference type="SUPFAM" id="SSF52821">
    <property type="entry name" value="Rhodanese/Cell cycle control phosphatase"/>
    <property type="match status" value="1"/>
</dbReference>
<dbReference type="EMBL" id="UINC01217196">
    <property type="protein sequence ID" value="SVE43693.1"/>
    <property type="molecule type" value="Genomic_DNA"/>
</dbReference>
<dbReference type="PROSITE" id="PS50206">
    <property type="entry name" value="RHODANESE_3"/>
    <property type="match status" value="1"/>
</dbReference>
<organism evidence="2">
    <name type="scientific">marine metagenome</name>
    <dbReference type="NCBI Taxonomy" id="408172"/>
    <lineage>
        <taxon>unclassified sequences</taxon>
        <taxon>metagenomes</taxon>
        <taxon>ecological metagenomes</taxon>
    </lineage>
</organism>
<dbReference type="Pfam" id="PF00581">
    <property type="entry name" value="Rhodanese"/>
    <property type="match status" value="1"/>
</dbReference>
<proteinExistence type="predicted"/>
<feature type="non-terminal residue" evidence="2">
    <location>
        <position position="1"/>
    </location>
</feature>